<name>A0AAV4ZE01_9HYPH</name>
<evidence type="ECO:0000313" key="4">
    <source>
        <dbReference type="Proteomes" id="UP001055307"/>
    </source>
</evidence>
<keyword evidence="2" id="KW-0732">Signal</keyword>
<dbReference type="Proteomes" id="UP001055307">
    <property type="component" value="Unassembled WGS sequence"/>
</dbReference>
<reference evidence="3" key="1">
    <citation type="journal article" date="2016" name="Front. Microbiol.">
        <title>Genome Sequence of the Piezophilic, Mesophilic Sulfate-Reducing Bacterium Desulfovibrio indicus J2T.</title>
        <authorList>
            <person name="Cao J."/>
            <person name="Maignien L."/>
            <person name="Shao Z."/>
            <person name="Alain K."/>
            <person name="Jebbar M."/>
        </authorList>
    </citation>
    <scope>NUCLEOTIDE SEQUENCE</scope>
    <source>
        <strain evidence="3">DSM 21893</strain>
    </source>
</reference>
<evidence type="ECO:0008006" key="5">
    <source>
        <dbReference type="Google" id="ProtNLM"/>
    </source>
</evidence>
<comment type="caution">
    <text evidence="3">The sequence shown here is derived from an EMBL/GenBank/DDBJ whole genome shotgun (WGS) entry which is preliminary data.</text>
</comment>
<feature type="signal peptide" evidence="2">
    <location>
        <begin position="1"/>
        <end position="24"/>
    </location>
</feature>
<feature type="compositionally biased region" description="Low complexity" evidence="1">
    <location>
        <begin position="66"/>
        <end position="75"/>
    </location>
</feature>
<gene>
    <name evidence="3" type="ORF">OICFNHDK_4608</name>
</gene>
<dbReference type="AlphaFoldDB" id="A0AAV4ZE01"/>
<dbReference type="EMBL" id="BPQF01000044">
    <property type="protein sequence ID" value="GJD42116.1"/>
    <property type="molecule type" value="Genomic_DNA"/>
</dbReference>
<sequence>MIRLVAAIALSTLAALSLSDAAEAKGCIKGALVGGIAGHMAGHGKMGAVAGCAIGHHRANKKDKQQNQGQQPAAQ</sequence>
<proteinExistence type="predicted"/>
<accession>A0AAV4ZE01</accession>
<evidence type="ECO:0000256" key="2">
    <source>
        <dbReference type="SAM" id="SignalP"/>
    </source>
</evidence>
<dbReference type="RefSeq" id="WP_192216231.1">
    <property type="nucleotide sequence ID" value="NZ_BPQF01000044.1"/>
</dbReference>
<organism evidence="3 4">
    <name type="scientific">Methylobacterium bullatum</name>
    <dbReference type="NCBI Taxonomy" id="570505"/>
    <lineage>
        <taxon>Bacteria</taxon>
        <taxon>Pseudomonadati</taxon>
        <taxon>Pseudomonadota</taxon>
        <taxon>Alphaproteobacteria</taxon>
        <taxon>Hyphomicrobiales</taxon>
        <taxon>Methylobacteriaceae</taxon>
        <taxon>Methylobacterium</taxon>
    </lineage>
</organism>
<evidence type="ECO:0000256" key="1">
    <source>
        <dbReference type="SAM" id="MobiDB-lite"/>
    </source>
</evidence>
<evidence type="ECO:0000313" key="3">
    <source>
        <dbReference type="EMBL" id="GJD42116.1"/>
    </source>
</evidence>
<reference evidence="3" key="2">
    <citation type="submission" date="2021-08" db="EMBL/GenBank/DDBJ databases">
        <authorList>
            <person name="Tani A."/>
            <person name="Ola A."/>
            <person name="Ogura Y."/>
            <person name="Katsura K."/>
            <person name="Hayashi T."/>
        </authorList>
    </citation>
    <scope>NUCLEOTIDE SEQUENCE</scope>
    <source>
        <strain evidence="3">DSM 21893</strain>
    </source>
</reference>
<feature type="chain" id="PRO_5043484161" description="Glycine zipper 2TM domain-containing protein" evidence="2">
    <location>
        <begin position="25"/>
        <end position="75"/>
    </location>
</feature>
<protein>
    <recommendedName>
        <fullName evidence="5">Glycine zipper 2TM domain-containing protein</fullName>
    </recommendedName>
</protein>
<feature type="region of interest" description="Disordered" evidence="1">
    <location>
        <begin position="55"/>
        <end position="75"/>
    </location>
</feature>
<keyword evidence="4" id="KW-1185">Reference proteome</keyword>